<protein>
    <submittedName>
        <fullName evidence="2">Uncharacterized protein</fullName>
    </submittedName>
</protein>
<keyword evidence="1" id="KW-0472">Membrane</keyword>
<dbReference type="Proteomes" id="UP000176633">
    <property type="component" value="Unassembled WGS sequence"/>
</dbReference>
<proteinExistence type="predicted"/>
<feature type="transmembrane region" description="Helical" evidence="1">
    <location>
        <begin position="21"/>
        <end position="46"/>
    </location>
</feature>
<dbReference type="EMBL" id="MFKM01000029">
    <property type="protein sequence ID" value="OGG42994.1"/>
    <property type="molecule type" value="Genomic_DNA"/>
</dbReference>
<keyword evidence="1" id="KW-1133">Transmembrane helix</keyword>
<accession>A0A1F6C1A4</accession>
<comment type="caution">
    <text evidence="2">The sequence shown here is derived from an EMBL/GenBank/DDBJ whole genome shotgun (WGS) entry which is preliminary data.</text>
</comment>
<name>A0A1F6C1A4_9BACT</name>
<organism evidence="2 3">
    <name type="scientific">Candidatus Jorgensenbacteria bacterium RIFCSPLOWO2_12_FULL_42_11</name>
    <dbReference type="NCBI Taxonomy" id="1798473"/>
    <lineage>
        <taxon>Bacteria</taxon>
        <taxon>Candidatus Joergenseniibacteriota</taxon>
    </lineage>
</organism>
<reference evidence="2 3" key="1">
    <citation type="journal article" date="2016" name="Nat. Commun.">
        <title>Thousands of microbial genomes shed light on interconnected biogeochemical processes in an aquifer system.</title>
        <authorList>
            <person name="Anantharaman K."/>
            <person name="Brown C.T."/>
            <person name="Hug L.A."/>
            <person name="Sharon I."/>
            <person name="Castelle C.J."/>
            <person name="Probst A.J."/>
            <person name="Thomas B.C."/>
            <person name="Singh A."/>
            <person name="Wilkins M.J."/>
            <person name="Karaoz U."/>
            <person name="Brodie E.L."/>
            <person name="Williams K.H."/>
            <person name="Hubbard S.S."/>
            <person name="Banfield J.F."/>
        </authorList>
    </citation>
    <scope>NUCLEOTIDE SEQUENCE [LARGE SCALE GENOMIC DNA]</scope>
</reference>
<dbReference type="AlphaFoldDB" id="A0A1F6C1A4"/>
<sequence length="235" mass="27433">MYIFTIPALFYFVPQVWNKKIIWKILALTAGFLFIFDTLPFSLHFLTYAKYLPNNFNKTLDFVIKDIKSKPDKRANIFLAETEICGANQAWAYFKFSEFLLYKGLTAEQFDLKSNQKKTPDCDSSIHDTKVSLDRFTVFQYGPASKIAKGDYLIVTPEITDEIKNNSNKDYLESLNNEHDLVFRTRSAFAFPMLNLKEIIRYFLSVGASPGQKLFGVSQKRPFMRWPDFYVFIHK</sequence>
<evidence type="ECO:0000313" key="3">
    <source>
        <dbReference type="Proteomes" id="UP000176633"/>
    </source>
</evidence>
<evidence type="ECO:0000256" key="1">
    <source>
        <dbReference type="SAM" id="Phobius"/>
    </source>
</evidence>
<keyword evidence="1" id="KW-0812">Transmembrane</keyword>
<evidence type="ECO:0000313" key="2">
    <source>
        <dbReference type="EMBL" id="OGG42994.1"/>
    </source>
</evidence>
<gene>
    <name evidence="2" type="ORF">A3G50_00965</name>
</gene>